<evidence type="ECO:0000256" key="8">
    <source>
        <dbReference type="ARBA" id="ARBA00023163"/>
    </source>
</evidence>
<feature type="domain" description="PHD-type" evidence="12">
    <location>
        <begin position="151"/>
        <end position="205"/>
    </location>
</feature>
<dbReference type="GO" id="GO:0000122">
    <property type="term" value="P:negative regulation of transcription by RNA polymerase II"/>
    <property type="evidence" value="ECO:0007669"/>
    <property type="project" value="TreeGrafter"/>
</dbReference>
<feature type="region of interest" description="Disordered" evidence="11">
    <location>
        <begin position="85"/>
        <end position="137"/>
    </location>
</feature>
<comment type="similarity">
    <text evidence="2">Belongs to the NFX1 family.</text>
</comment>
<dbReference type="SUPFAM" id="SSF82708">
    <property type="entry name" value="R3H domain"/>
    <property type="match status" value="1"/>
</dbReference>
<evidence type="ECO:0000313" key="15">
    <source>
        <dbReference type="EMBL" id="CAF2088777.1"/>
    </source>
</evidence>
<evidence type="ECO:0000256" key="3">
    <source>
        <dbReference type="ARBA" id="ARBA00022723"/>
    </source>
</evidence>
<dbReference type="Proteomes" id="UP000663887">
    <property type="component" value="Unassembled WGS sequence"/>
</dbReference>
<evidence type="ECO:0000256" key="7">
    <source>
        <dbReference type="ARBA" id="ARBA00023015"/>
    </source>
</evidence>
<keyword evidence="8" id="KW-0804">Transcription</keyword>
<dbReference type="EMBL" id="CAJOBF010001035">
    <property type="protein sequence ID" value="CAF3904283.1"/>
    <property type="molecule type" value="Genomic_DNA"/>
</dbReference>
<evidence type="ECO:0000256" key="9">
    <source>
        <dbReference type="ARBA" id="ARBA00023242"/>
    </source>
</evidence>
<keyword evidence="6" id="KW-0862">Zinc</keyword>
<evidence type="ECO:0000313" key="18">
    <source>
        <dbReference type="EMBL" id="CAF3904283.1"/>
    </source>
</evidence>
<dbReference type="Gene3D" id="3.30.1370.50">
    <property type="entry name" value="R3H-like domain"/>
    <property type="match status" value="1"/>
</dbReference>
<evidence type="ECO:0000256" key="4">
    <source>
        <dbReference type="ARBA" id="ARBA00022737"/>
    </source>
</evidence>
<gene>
    <name evidence="17" type="ORF">OVN521_LOCUS6668</name>
    <name evidence="18" type="ORF">UXM345_LOCUS10712</name>
    <name evidence="15" type="ORF">WKI299_LOCUS17744</name>
    <name evidence="16" type="ORF">XDN619_LOCUS19130</name>
</gene>
<evidence type="ECO:0000256" key="1">
    <source>
        <dbReference type="ARBA" id="ARBA00004123"/>
    </source>
</evidence>
<feature type="domain" description="RING-type" evidence="13">
    <location>
        <begin position="154"/>
        <end position="203"/>
    </location>
</feature>
<accession>A0A816SJK1</accession>
<feature type="compositionally biased region" description="Low complexity" evidence="11">
    <location>
        <begin position="55"/>
        <end position="65"/>
    </location>
</feature>
<name>A0A816SJK1_9BILA</name>
<feature type="compositionally biased region" description="Polar residues" evidence="11">
    <location>
        <begin position="113"/>
        <end position="137"/>
    </location>
</feature>
<keyword evidence="3" id="KW-0479">Metal-binding</keyword>
<dbReference type="InterPro" id="IPR019787">
    <property type="entry name" value="Znf_PHD-finger"/>
</dbReference>
<dbReference type="EMBL" id="CAJOBG010000707">
    <property type="protein sequence ID" value="CAF3847791.1"/>
    <property type="molecule type" value="Genomic_DNA"/>
</dbReference>
<keyword evidence="7" id="KW-0805">Transcription regulation</keyword>
<dbReference type="InterPro" id="IPR000967">
    <property type="entry name" value="Znf_NFX1"/>
</dbReference>
<dbReference type="GO" id="GO:0008270">
    <property type="term" value="F:zinc ion binding"/>
    <property type="evidence" value="ECO:0007669"/>
    <property type="project" value="UniProtKB-KW"/>
</dbReference>
<evidence type="ECO:0000256" key="2">
    <source>
        <dbReference type="ARBA" id="ARBA00007269"/>
    </source>
</evidence>
<dbReference type="Proteomes" id="UP000663842">
    <property type="component" value="Unassembled WGS sequence"/>
</dbReference>
<evidence type="ECO:0000313" key="16">
    <source>
        <dbReference type="EMBL" id="CAF2103369.1"/>
    </source>
</evidence>
<evidence type="ECO:0000313" key="20">
    <source>
        <dbReference type="Proteomes" id="UP000663866"/>
    </source>
</evidence>
<evidence type="ECO:0000256" key="5">
    <source>
        <dbReference type="ARBA" id="ARBA00022771"/>
    </source>
</evidence>
<dbReference type="EMBL" id="CAJNRG010008334">
    <property type="protein sequence ID" value="CAF2103369.1"/>
    <property type="molecule type" value="Genomic_DNA"/>
</dbReference>
<keyword evidence="4" id="KW-0677">Repeat</keyword>
<dbReference type="GO" id="GO:0005634">
    <property type="term" value="C:nucleus"/>
    <property type="evidence" value="ECO:0007669"/>
    <property type="project" value="UniProtKB-SubCell"/>
</dbReference>
<evidence type="ECO:0000256" key="11">
    <source>
        <dbReference type="SAM" id="MobiDB-lite"/>
    </source>
</evidence>
<keyword evidence="9" id="KW-0539">Nucleus</keyword>
<dbReference type="PROSITE" id="PS50089">
    <property type="entry name" value="ZF_RING_2"/>
    <property type="match status" value="1"/>
</dbReference>
<dbReference type="AlphaFoldDB" id="A0A816SJK1"/>
<evidence type="ECO:0000256" key="10">
    <source>
        <dbReference type="PROSITE-ProRule" id="PRU00175"/>
    </source>
</evidence>
<evidence type="ECO:0000313" key="19">
    <source>
        <dbReference type="Proteomes" id="UP000663856"/>
    </source>
</evidence>
<evidence type="ECO:0000259" key="13">
    <source>
        <dbReference type="PROSITE" id="PS50089"/>
    </source>
</evidence>
<comment type="caution">
    <text evidence="15">The sequence shown here is derived from an EMBL/GenBank/DDBJ whole genome shotgun (WGS) entry which is preliminary data.</text>
</comment>
<dbReference type="GO" id="GO:0000981">
    <property type="term" value="F:DNA-binding transcription factor activity, RNA polymerase II-specific"/>
    <property type="evidence" value="ECO:0007669"/>
    <property type="project" value="TreeGrafter"/>
</dbReference>
<dbReference type="PROSITE" id="PS50016">
    <property type="entry name" value="ZF_PHD_2"/>
    <property type="match status" value="1"/>
</dbReference>
<organism evidence="15 19">
    <name type="scientific">Rotaria magnacalcarata</name>
    <dbReference type="NCBI Taxonomy" id="392030"/>
    <lineage>
        <taxon>Eukaryota</taxon>
        <taxon>Metazoa</taxon>
        <taxon>Spiralia</taxon>
        <taxon>Gnathifera</taxon>
        <taxon>Rotifera</taxon>
        <taxon>Eurotatoria</taxon>
        <taxon>Bdelloidea</taxon>
        <taxon>Philodinida</taxon>
        <taxon>Philodinidae</taxon>
        <taxon>Rotaria</taxon>
    </lineage>
</organism>
<feature type="compositionally biased region" description="Low complexity" evidence="11">
    <location>
        <begin position="22"/>
        <end position="32"/>
    </location>
</feature>
<keyword evidence="5 10" id="KW-0863">Zinc-finger</keyword>
<feature type="compositionally biased region" description="Basic residues" evidence="11">
    <location>
        <begin position="88"/>
        <end position="107"/>
    </location>
</feature>
<dbReference type="CDD" id="cd06008">
    <property type="entry name" value="NF-X1-zinc-finger"/>
    <property type="match status" value="6"/>
</dbReference>
<dbReference type="Proteomes" id="UP000663856">
    <property type="component" value="Unassembled WGS sequence"/>
</dbReference>
<dbReference type="PANTHER" id="PTHR12360:SF12">
    <property type="entry name" value="TRANSCRIPTIONAL REPRESSOR NF-X1"/>
    <property type="match status" value="1"/>
</dbReference>
<dbReference type="PROSITE" id="PS51061">
    <property type="entry name" value="R3H"/>
    <property type="match status" value="1"/>
</dbReference>
<dbReference type="SUPFAM" id="SSF57850">
    <property type="entry name" value="RING/U-box"/>
    <property type="match status" value="1"/>
</dbReference>
<dbReference type="Pfam" id="PF01422">
    <property type="entry name" value="zf-NF-X1"/>
    <property type="match status" value="7"/>
</dbReference>
<dbReference type="SMART" id="SM00393">
    <property type="entry name" value="R3H"/>
    <property type="match status" value="1"/>
</dbReference>
<evidence type="ECO:0000259" key="12">
    <source>
        <dbReference type="PROSITE" id="PS50016"/>
    </source>
</evidence>
<evidence type="ECO:0000313" key="17">
    <source>
        <dbReference type="EMBL" id="CAF3847791.1"/>
    </source>
</evidence>
<feature type="region of interest" description="Disordered" evidence="11">
    <location>
        <begin position="1"/>
        <end position="65"/>
    </location>
</feature>
<sequence>MTESITSSDQSQNIPLQEPYSNTNNTNNTHNNTKQKRRPMQTSSQDARYSHRGYQQQQQQQQQHEQQWYASNMYYDEYYYGVPPARGGGHRIQNHHQQQHHQRRPQFRHGPPSLQSNQQLNVRPNSNSSARSTNEVENLRSTLTEQLYKNIYECMICIIKIDRDQEIWSCEICYKMFHLNCIKQWANSEESGTDKNWRCPGCQYSYSTHPMYNCFCRKRINPAFQPGEIPHSCGERCDKRLNTKANDCNHRCSELCHPGPCPTCTTMIKRSCACGRESRIVMCSSNSMIKCENKCGKLKSCQHHTCDVICHPRECEPCDELIKQKCYSHESEREVLCSVETGGTQVFSCGEPCGKLLSCGHHRCPKSCHNGPCLDCLLLPQNCKTCACGKTNMDSQQRTSCLDPLPTCEKSCEKFLSCGPIDNHHQCSIKCHNGPCPPCTKESILQCRCGQSKKSASCIEVIQYDPIKNPFCCERRCNKKKLCGKHRCNEQCCDRDVHVCEIICGKSLNCGIHKCEELCHKNFCRKCPINSYDELTCHCGQTVLQPPIPCGTKPPMCNYKCNRTHACDHPVYHSCHNEDECPPCTHLVSKKCVGEHTMRNNLPCHLKEVLCGQPCGRPLPCGVHVCQRACHLGPCQTNDQKCTQRCNIKRRECGHPCNALCHVHESCPITTCRDIIKVRCPCGRLMKDIACNVRPNESNEGKDDINLTQSLVQALSVRTIDLSLSRKQQPSQQQQHQLECDDDCRIIQRNKNLALALSINPDESRSTPIVYTDFLRDYAKKHLEFVQTIERQFSQLVEETQRHRVAKRCHSFKPMKTNERHVIHELASFYGLETQAMDPEPNRNVVAYASYGMCKFPMVTLSESIRREKLKVPPPVSLT</sequence>
<reference evidence="15" key="1">
    <citation type="submission" date="2021-02" db="EMBL/GenBank/DDBJ databases">
        <authorList>
            <person name="Nowell W R."/>
        </authorList>
    </citation>
    <scope>NUCLEOTIDE SEQUENCE</scope>
</reference>
<dbReference type="PANTHER" id="PTHR12360">
    <property type="entry name" value="NUCLEAR TRANSCRIPTION FACTOR, X-BOX BINDING 1 NFX1"/>
    <property type="match status" value="1"/>
</dbReference>
<comment type="subcellular location">
    <subcellularLocation>
        <location evidence="1">Nucleus</location>
    </subcellularLocation>
</comment>
<proteinExistence type="inferred from homology"/>
<keyword evidence="20" id="KW-1185">Reference proteome</keyword>
<feature type="domain" description="R3H" evidence="14">
    <location>
        <begin position="783"/>
        <end position="851"/>
    </location>
</feature>
<dbReference type="InterPro" id="IPR001374">
    <property type="entry name" value="R3H_dom"/>
</dbReference>
<dbReference type="InterPro" id="IPR036867">
    <property type="entry name" value="R3H_dom_sf"/>
</dbReference>
<dbReference type="InterPro" id="IPR034078">
    <property type="entry name" value="NFX1_fam"/>
</dbReference>
<dbReference type="GO" id="GO:0000977">
    <property type="term" value="F:RNA polymerase II transcription regulatory region sequence-specific DNA binding"/>
    <property type="evidence" value="ECO:0007669"/>
    <property type="project" value="TreeGrafter"/>
</dbReference>
<dbReference type="Proteomes" id="UP000663866">
    <property type="component" value="Unassembled WGS sequence"/>
</dbReference>
<protein>
    <submittedName>
        <fullName evidence="15">Uncharacterized protein</fullName>
    </submittedName>
</protein>
<dbReference type="EMBL" id="CAJNRF010007112">
    <property type="protein sequence ID" value="CAF2088777.1"/>
    <property type="molecule type" value="Genomic_DNA"/>
</dbReference>
<dbReference type="Pfam" id="PF01424">
    <property type="entry name" value="R3H"/>
    <property type="match status" value="1"/>
</dbReference>
<dbReference type="SMART" id="SM00438">
    <property type="entry name" value="ZnF_NFX"/>
    <property type="match status" value="9"/>
</dbReference>
<dbReference type="InterPro" id="IPR001841">
    <property type="entry name" value="Znf_RING"/>
</dbReference>
<feature type="compositionally biased region" description="Polar residues" evidence="11">
    <location>
        <begin position="1"/>
        <end position="21"/>
    </location>
</feature>
<evidence type="ECO:0000256" key="6">
    <source>
        <dbReference type="ARBA" id="ARBA00022833"/>
    </source>
</evidence>
<evidence type="ECO:0000259" key="14">
    <source>
        <dbReference type="PROSITE" id="PS51061"/>
    </source>
</evidence>